<reference evidence="2 3" key="1">
    <citation type="submission" date="2017-10" db="EMBL/GenBank/DDBJ databases">
        <title>Development of genomic resources for the powdery mildew, Erysiphe pulchra.</title>
        <authorList>
            <person name="Wadl P.A."/>
            <person name="Mack B.M."/>
            <person name="Moore G."/>
            <person name="Beltz S.B."/>
        </authorList>
    </citation>
    <scope>NUCLEOTIDE SEQUENCE [LARGE SCALE GENOMIC DNA]</scope>
    <source>
        <strain evidence="2">Cflorida</strain>
    </source>
</reference>
<evidence type="ECO:0000313" key="2">
    <source>
        <dbReference type="EMBL" id="POS82703.1"/>
    </source>
</evidence>
<evidence type="ECO:0000313" key="3">
    <source>
        <dbReference type="Proteomes" id="UP000237438"/>
    </source>
</evidence>
<proteinExistence type="predicted"/>
<evidence type="ECO:0000256" key="1">
    <source>
        <dbReference type="SAM" id="MobiDB-lite"/>
    </source>
</evidence>
<feature type="compositionally biased region" description="Basic and acidic residues" evidence="1">
    <location>
        <begin position="44"/>
        <end position="60"/>
    </location>
</feature>
<gene>
    <name evidence="2" type="ORF">EPUL_004407</name>
</gene>
<feature type="region of interest" description="Disordered" evidence="1">
    <location>
        <begin position="38"/>
        <end position="71"/>
    </location>
</feature>
<protein>
    <submittedName>
        <fullName evidence="2">Uncharacterized protein</fullName>
    </submittedName>
</protein>
<accession>A0A2S4PL04</accession>
<name>A0A2S4PL04_9PEZI</name>
<comment type="caution">
    <text evidence="2">The sequence shown here is derived from an EMBL/GenBank/DDBJ whole genome shotgun (WGS) entry which is preliminary data.</text>
</comment>
<sequence length="71" mass="8285">MWAEIRKAESETRRRGAILRDGFADQKATAAILEFLNKTGKGNKHNEDEEERRENDRRENIGITELDEPEE</sequence>
<organism evidence="2 3">
    <name type="scientific">Erysiphe pulchra</name>
    <dbReference type="NCBI Taxonomy" id="225359"/>
    <lineage>
        <taxon>Eukaryota</taxon>
        <taxon>Fungi</taxon>
        <taxon>Dikarya</taxon>
        <taxon>Ascomycota</taxon>
        <taxon>Pezizomycotina</taxon>
        <taxon>Leotiomycetes</taxon>
        <taxon>Erysiphales</taxon>
        <taxon>Erysiphaceae</taxon>
        <taxon>Erysiphe</taxon>
    </lineage>
</organism>
<dbReference type="EMBL" id="PEDP01002372">
    <property type="protein sequence ID" value="POS82703.1"/>
    <property type="molecule type" value="Genomic_DNA"/>
</dbReference>
<dbReference type="AlphaFoldDB" id="A0A2S4PL04"/>
<dbReference type="Proteomes" id="UP000237438">
    <property type="component" value="Unassembled WGS sequence"/>
</dbReference>
<keyword evidence="3" id="KW-1185">Reference proteome</keyword>
<feature type="non-terminal residue" evidence="2">
    <location>
        <position position="71"/>
    </location>
</feature>